<accession>A0A8T4LCA1</accession>
<protein>
    <submittedName>
        <fullName evidence="1">Uncharacterized protein</fullName>
    </submittedName>
</protein>
<dbReference type="EMBL" id="JAGVWE010000006">
    <property type="protein sequence ID" value="MBS3063582.1"/>
    <property type="molecule type" value="Genomic_DNA"/>
</dbReference>
<proteinExistence type="predicted"/>
<reference evidence="1" key="1">
    <citation type="submission" date="2021-03" db="EMBL/GenBank/DDBJ databases">
        <authorList>
            <person name="Jaffe A."/>
        </authorList>
    </citation>
    <scope>NUCLEOTIDE SEQUENCE</scope>
    <source>
        <strain evidence="1">RIFCSPLOWO2_01_FULL_58_19</strain>
    </source>
</reference>
<dbReference type="AlphaFoldDB" id="A0A8T4LCA1"/>
<sequence>MERQIPKLTPKDRLEMAKEKQRNMRQRMEFVDLHAEWLRKTPNKVWSKQQKVLLDP</sequence>
<organism evidence="1 2">
    <name type="scientific">Candidatus Iainarchaeum sp</name>
    <dbReference type="NCBI Taxonomy" id="3101447"/>
    <lineage>
        <taxon>Archaea</taxon>
        <taxon>Candidatus Iainarchaeota</taxon>
        <taxon>Candidatus Iainarchaeia</taxon>
        <taxon>Candidatus Iainarchaeales</taxon>
        <taxon>Candidatus Iainarchaeaceae</taxon>
        <taxon>Candidatus Iainarchaeum</taxon>
    </lineage>
</organism>
<name>A0A8T4LCA1_9ARCH</name>
<dbReference type="InterPro" id="IPR058463">
    <property type="entry name" value="DUF8150"/>
</dbReference>
<comment type="caution">
    <text evidence="1">The sequence shown here is derived from an EMBL/GenBank/DDBJ whole genome shotgun (WGS) entry which is preliminary data.</text>
</comment>
<reference evidence="1" key="2">
    <citation type="submission" date="2021-05" db="EMBL/GenBank/DDBJ databases">
        <title>Protein family content uncovers lineage relationships and bacterial pathway maintenance mechanisms in DPANN archaea.</title>
        <authorList>
            <person name="Castelle C.J."/>
            <person name="Meheust R."/>
            <person name="Jaffe A.L."/>
            <person name="Seitz K."/>
            <person name="Gong X."/>
            <person name="Baker B.J."/>
            <person name="Banfield J.F."/>
        </authorList>
    </citation>
    <scope>NUCLEOTIDE SEQUENCE</scope>
    <source>
        <strain evidence="1">RIFCSPLOWO2_01_FULL_58_19</strain>
    </source>
</reference>
<evidence type="ECO:0000313" key="2">
    <source>
        <dbReference type="Proteomes" id="UP000678237"/>
    </source>
</evidence>
<dbReference type="Pfam" id="PF26477">
    <property type="entry name" value="DUF8150"/>
    <property type="match status" value="1"/>
</dbReference>
<evidence type="ECO:0000313" key="1">
    <source>
        <dbReference type="EMBL" id="MBS3063582.1"/>
    </source>
</evidence>
<gene>
    <name evidence="1" type="ORF">J4203_07005</name>
</gene>
<dbReference type="Proteomes" id="UP000678237">
    <property type="component" value="Unassembled WGS sequence"/>
</dbReference>